<protein>
    <recommendedName>
        <fullName evidence="17">Cytochrome P450</fullName>
    </recommendedName>
</protein>
<keyword evidence="12" id="KW-0472">Membrane</keyword>
<evidence type="ECO:0000256" key="2">
    <source>
        <dbReference type="ARBA" id="ARBA00004174"/>
    </source>
</evidence>
<evidence type="ECO:0000256" key="3">
    <source>
        <dbReference type="ARBA" id="ARBA00004406"/>
    </source>
</evidence>
<evidence type="ECO:0008006" key="17">
    <source>
        <dbReference type="Google" id="ProtNLM"/>
    </source>
</evidence>
<sequence>MEDFLKGRTSVGFQIKEQYKELKSQGHKHGGLFNFMTPFYMPIDLELVRDILAKSSKTFIDRGVYYNERDDPLSAHLFNVDGEKWKRLRKYLSPTFTSGKLKTMFGTLLQCTDPLIETLSELADNNTPMDLKEVLARFSTDVIGSCAFGLECNSFKSPDAEFRKYGRKLFEKNLWEMLQLLFVVSNPDLGRFLKIVTTPKDTAEFFMKVIKETINYRESTNYYRKDMFQLLIELKNKQLEENKTPLTLDEIAAQAFVFFVGGFETTSSATTFLLFQLASHQDIQQKVRDEINVVLKKHNGKITYDSLADLKYTVQVLDESLRLFPPVTQLLRKCTEDYKIPGTDIVLQKGSQVFIPLLGIQTDPEYFPEPEKFDPERFSVENKNIRHFTHIPFGEGPRMCIGNRFALMQIKALLMVVLRNFKFSVNKNTQIPIKADPLSIVYCPQSTLWLDVKKIVS</sequence>
<dbReference type="PROSITE" id="PS00086">
    <property type="entry name" value="CYTOCHROME_P450"/>
    <property type="match status" value="1"/>
</dbReference>
<dbReference type="InterPro" id="IPR036396">
    <property type="entry name" value="Cyt_P450_sf"/>
</dbReference>
<evidence type="ECO:0000256" key="1">
    <source>
        <dbReference type="ARBA" id="ARBA00001971"/>
    </source>
</evidence>
<comment type="similarity">
    <text evidence="4 14">Belongs to the cytochrome P450 family.</text>
</comment>
<keyword evidence="5 13" id="KW-0349">Heme</keyword>
<dbReference type="EMBL" id="VTPC01006242">
    <property type="protein sequence ID" value="KAF2895106.1"/>
    <property type="molecule type" value="Genomic_DNA"/>
</dbReference>
<proteinExistence type="inferred from homology"/>
<evidence type="ECO:0000256" key="9">
    <source>
        <dbReference type="ARBA" id="ARBA00023002"/>
    </source>
</evidence>
<name>A0A8K0D0X2_IGNLU</name>
<dbReference type="InterPro" id="IPR002401">
    <property type="entry name" value="Cyt_P450_E_grp-I"/>
</dbReference>
<dbReference type="GO" id="GO:0005789">
    <property type="term" value="C:endoplasmic reticulum membrane"/>
    <property type="evidence" value="ECO:0007669"/>
    <property type="project" value="UniProtKB-SubCell"/>
</dbReference>
<dbReference type="InterPro" id="IPR001128">
    <property type="entry name" value="Cyt_P450"/>
</dbReference>
<keyword evidence="11 14" id="KW-0503">Monooxygenase</keyword>
<dbReference type="GO" id="GO:0020037">
    <property type="term" value="F:heme binding"/>
    <property type="evidence" value="ECO:0007669"/>
    <property type="project" value="InterPro"/>
</dbReference>
<evidence type="ECO:0000256" key="14">
    <source>
        <dbReference type="RuleBase" id="RU000461"/>
    </source>
</evidence>
<keyword evidence="8" id="KW-0492">Microsome</keyword>
<dbReference type="Pfam" id="PF00067">
    <property type="entry name" value="p450"/>
    <property type="match status" value="1"/>
</dbReference>
<dbReference type="OrthoDB" id="2789670at2759"/>
<dbReference type="PRINTS" id="PR00463">
    <property type="entry name" value="EP450I"/>
</dbReference>
<dbReference type="PANTHER" id="PTHR24292:SF100">
    <property type="entry name" value="CYTOCHROME P450 6A16, ISOFORM B-RELATED"/>
    <property type="match status" value="1"/>
</dbReference>
<dbReference type="GO" id="GO:0016705">
    <property type="term" value="F:oxidoreductase activity, acting on paired donors, with incorporation or reduction of molecular oxygen"/>
    <property type="evidence" value="ECO:0007669"/>
    <property type="project" value="InterPro"/>
</dbReference>
<keyword evidence="6 13" id="KW-0479">Metal-binding</keyword>
<keyword evidence="10 13" id="KW-0408">Iron</keyword>
<dbReference type="CDD" id="cd11056">
    <property type="entry name" value="CYP6-like"/>
    <property type="match status" value="1"/>
</dbReference>
<evidence type="ECO:0000256" key="12">
    <source>
        <dbReference type="ARBA" id="ARBA00023136"/>
    </source>
</evidence>
<dbReference type="Proteomes" id="UP000801492">
    <property type="component" value="Unassembled WGS sequence"/>
</dbReference>
<dbReference type="GO" id="GO:0004497">
    <property type="term" value="F:monooxygenase activity"/>
    <property type="evidence" value="ECO:0007669"/>
    <property type="project" value="UniProtKB-KW"/>
</dbReference>
<evidence type="ECO:0000313" key="16">
    <source>
        <dbReference type="Proteomes" id="UP000801492"/>
    </source>
</evidence>
<evidence type="ECO:0000256" key="7">
    <source>
        <dbReference type="ARBA" id="ARBA00022824"/>
    </source>
</evidence>
<gene>
    <name evidence="15" type="ORF">ILUMI_11068</name>
</gene>
<comment type="caution">
    <text evidence="15">The sequence shown here is derived from an EMBL/GenBank/DDBJ whole genome shotgun (WGS) entry which is preliminary data.</text>
</comment>
<organism evidence="15 16">
    <name type="scientific">Ignelater luminosus</name>
    <name type="common">Cucubano</name>
    <name type="synonym">Pyrophorus luminosus</name>
    <dbReference type="NCBI Taxonomy" id="2038154"/>
    <lineage>
        <taxon>Eukaryota</taxon>
        <taxon>Metazoa</taxon>
        <taxon>Ecdysozoa</taxon>
        <taxon>Arthropoda</taxon>
        <taxon>Hexapoda</taxon>
        <taxon>Insecta</taxon>
        <taxon>Pterygota</taxon>
        <taxon>Neoptera</taxon>
        <taxon>Endopterygota</taxon>
        <taxon>Coleoptera</taxon>
        <taxon>Polyphaga</taxon>
        <taxon>Elateriformia</taxon>
        <taxon>Elateroidea</taxon>
        <taxon>Elateridae</taxon>
        <taxon>Agrypninae</taxon>
        <taxon>Pyrophorini</taxon>
        <taxon>Ignelater</taxon>
    </lineage>
</organism>
<evidence type="ECO:0000256" key="6">
    <source>
        <dbReference type="ARBA" id="ARBA00022723"/>
    </source>
</evidence>
<dbReference type="SUPFAM" id="SSF48264">
    <property type="entry name" value="Cytochrome P450"/>
    <property type="match status" value="1"/>
</dbReference>
<dbReference type="GO" id="GO:0005506">
    <property type="term" value="F:iron ion binding"/>
    <property type="evidence" value="ECO:0007669"/>
    <property type="project" value="InterPro"/>
</dbReference>
<dbReference type="Gene3D" id="1.10.630.10">
    <property type="entry name" value="Cytochrome P450"/>
    <property type="match status" value="1"/>
</dbReference>
<evidence type="ECO:0000313" key="15">
    <source>
        <dbReference type="EMBL" id="KAF2895106.1"/>
    </source>
</evidence>
<keyword evidence="7" id="KW-0256">Endoplasmic reticulum</keyword>
<evidence type="ECO:0000256" key="4">
    <source>
        <dbReference type="ARBA" id="ARBA00010617"/>
    </source>
</evidence>
<accession>A0A8K0D0X2</accession>
<dbReference type="PRINTS" id="PR00385">
    <property type="entry name" value="P450"/>
</dbReference>
<evidence type="ECO:0000256" key="10">
    <source>
        <dbReference type="ARBA" id="ARBA00023004"/>
    </source>
</evidence>
<dbReference type="PANTHER" id="PTHR24292">
    <property type="entry name" value="CYTOCHROME P450"/>
    <property type="match status" value="1"/>
</dbReference>
<dbReference type="InterPro" id="IPR050476">
    <property type="entry name" value="Insect_CytP450_Detox"/>
</dbReference>
<dbReference type="FunFam" id="1.10.630.10:FF:000042">
    <property type="entry name" value="Cytochrome P450"/>
    <property type="match status" value="1"/>
</dbReference>
<evidence type="ECO:0000256" key="13">
    <source>
        <dbReference type="PIRSR" id="PIRSR602401-1"/>
    </source>
</evidence>
<comment type="cofactor">
    <cofactor evidence="1 13">
        <name>heme</name>
        <dbReference type="ChEBI" id="CHEBI:30413"/>
    </cofactor>
</comment>
<keyword evidence="9 14" id="KW-0560">Oxidoreductase</keyword>
<evidence type="ECO:0000256" key="8">
    <source>
        <dbReference type="ARBA" id="ARBA00022848"/>
    </source>
</evidence>
<dbReference type="InterPro" id="IPR017972">
    <property type="entry name" value="Cyt_P450_CS"/>
</dbReference>
<evidence type="ECO:0000256" key="5">
    <source>
        <dbReference type="ARBA" id="ARBA00022617"/>
    </source>
</evidence>
<reference evidence="15" key="1">
    <citation type="submission" date="2019-08" db="EMBL/GenBank/DDBJ databases">
        <title>The genome of the North American firefly Photinus pyralis.</title>
        <authorList>
            <consortium name="Photinus pyralis genome working group"/>
            <person name="Fallon T.R."/>
            <person name="Sander Lower S.E."/>
            <person name="Weng J.-K."/>
        </authorList>
    </citation>
    <scope>NUCLEOTIDE SEQUENCE</scope>
    <source>
        <strain evidence="15">TRF0915ILg1</strain>
        <tissue evidence="15">Whole body</tissue>
    </source>
</reference>
<evidence type="ECO:0000256" key="11">
    <source>
        <dbReference type="ARBA" id="ARBA00023033"/>
    </source>
</evidence>
<keyword evidence="16" id="KW-1185">Reference proteome</keyword>
<comment type="subcellular location">
    <subcellularLocation>
        <location evidence="3">Endoplasmic reticulum membrane</location>
        <topology evidence="3">Peripheral membrane protein</topology>
    </subcellularLocation>
    <subcellularLocation>
        <location evidence="2">Microsome membrane</location>
        <topology evidence="2">Peripheral membrane protein</topology>
    </subcellularLocation>
</comment>
<feature type="binding site" description="axial binding residue" evidence="13">
    <location>
        <position position="400"/>
    </location>
    <ligand>
        <name>heme</name>
        <dbReference type="ChEBI" id="CHEBI:30413"/>
    </ligand>
    <ligandPart>
        <name>Fe</name>
        <dbReference type="ChEBI" id="CHEBI:18248"/>
    </ligandPart>
</feature>
<dbReference type="AlphaFoldDB" id="A0A8K0D0X2"/>